<organism evidence="2 3">
    <name type="scientific">Mucilaginibacter antarcticus</name>
    <dbReference type="NCBI Taxonomy" id="1855725"/>
    <lineage>
        <taxon>Bacteria</taxon>
        <taxon>Pseudomonadati</taxon>
        <taxon>Bacteroidota</taxon>
        <taxon>Sphingobacteriia</taxon>
        <taxon>Sphingobacteriales</taxon>
        <taxon>Sphingobacteriaceae</taxon>
        <taxon>Mucilaginibacter</taxon>
    </lineage>
</organism>
<dbReference type="RefSeq" id="WP_377129478.1">
    <property type="nucleotide sequence ID" value="NZ_JBHUON010000021.1"/>
</dbReference>
<reference evidence="3" key="1">
    <citation type="journal article" date="2019" name="Int. J. Syst. Evol. Microbiol.">
        <title>The Global Catalogue of Microorganisms (GCM) 10K type strain sequencing project: providing services to taxonomists for standard genome sequencing and annotation.</title>
        <authorList>
            <consortium name="The Broad Institute Genomics Platform"/>
            <consortium name="The Broad Institute Genome Sequencing Center for Infectious Disease"/>
            <person name="Wu L."/>
            <person name="Ma J."/>
        </authorList>
    </citation>
    <scope>NUCLEOTIDE SEQUENCE [LARGE SCALE GENOMIC DNA]</scope>
    <source>
        <strain evidence="3">KCTC 52232</strain>
    </source>
</reference>
<dbReference type="PANTHER" id="PTHR38011:SF2">
    <property type="entry name" value="BIFUNCTIONAL DEAMINASE-REDUCTASE DOMAIN PROTEIN"/>
    <property type="match status" value="1"/>
</dbReference>
<gene>
    <name evidence="2" type="ORF">ACFSYC_15600</name>
</gene>
<dbReference type="InterPro" id="IPR002734">
    <property type="entry name" value="RibDG_C"/>
</dbReference>
<dbReference type="EMBL" id="JBHUON010000021">
    <property type="protein sequence ID" value="MFD2866121.1"/>
    <property type="molecule type" value="Genomic_DNA"/>
</dbReference>
<evidence type="ECO:0000259" key="1">
    <source>
        <dbReference type="Pfam" id="PF01872"/>
    </source>
</evidence>
<comment type="caution">
    <text evidence="2">The sequence shown here is derived from an EMBL/GenBank/DDBJ whole genome shotgun (WGS) entry which is preliminary data.</text>
</comment>
<dbReference type="InterPro" id="IPR050765">
    <property type="entry name" value="Riboflavin_Biosynth_HTPR"/>
</dbReference>
<dbReference type="InterPro" id="IPR024072">
    <property type="entry name" value="DHFR-like_dom_sf"/>
</dbReference>
<proteinExistence type="predicted"/>
<sequence>MRKIIVSEFLSMDGVMQGPGGPQEDTTGNFAYGGWIAPLGDEQMNQQLGKIMAPPYDLLLGHFTFNIWASYWPNQQGTIAEQFNKVTKYVVSGSQVELSWENSVLITGDIITEIKNLKAQNGVDLLIMGSGKLVQALLAANLVDKLHTFTYPIILGGGKRLFEAGSQAYEWQLTDSLISATGIIMATYQPKGDVRTGQVSED</sequence>
<evidence type="ECO:0000313" key="2">
    <source>
        <dbReference type="EMBL" id="MFD2866121.1"/>
    </source>
</evidence>
<dbReference type="SUPFAM" id="SSF53597">
    <property type="entry name" value="Dihydrofolate reductase-like"/>
    <property type="match status" value="1"/>
</dbReference>
<keyword evidence="3" id="KW-1185">Reference proteome</keyword>
<accession>A0ABW5XSY7</accession>
<evidence type="ECO:0000313" key="3">
    <source>
        <dbReference type="Proteomes" id="UP001597601"/>
    </source>
</evidence>
<name>A0ABW5XSY7_9SPHI</name>
<dbReference type="Proteomes" id="UP001597601">
    <property type="component" value="Unassembled WGS sequence"/>
</dbReference>
<dbReference type="Pfam" id="PF01872">
    <property type="entry name" value="RibD_C"/>
    <property type="match status" value="1"/>
</dbReference>
<dbReference type="Gene3D" id="3.40.430.10">
    <property type="entry name" value="Dihydrofolate Reductase, subunit A"/>
    <property type="match status" value="1"/>
</dbReference>
<protein>
    <submittedName>
        <fullName evidence="2">Dihydrofolate reductase family protein</fullName>
    </submittedName>
</protein>
<feature type="domain" description="Bacterial bifunctional deaminase-reductase C-terminal" evidence="1">
    <location>
        <begin position="2"/>
        <end position="183"/>
    </location>
</feature>
<dbReference type="PANTHER" id="PTHR38011">
    <property type="entry name" value="DIHYDROFOLATE REDUCTASE FAMILY PROTEIN (AFU_ORTHOLOGUE AFUA_8G06820)"/>
    <property type="match status" value="1"/>
</dbReference>